<protein>
    <submittedName>
        <fullName evidence="2">Uncharacterized protein</fullName>
    </submittedName>
</protein>
<keyword evidence="1" id="KW-0812">Transmembrane</keyword>
<proteinExistence type="predicted"/>
<evidence type="ECO:0000313" key="3">
    <source>
        <dbReference type="Proteomes" id="UP000292580"/>
    </source>
</evidence>
<organism evidence="2 3">
    <name type="scientific">Methanofollis fontis</name>
    <dbReference type="NCBI Taxonomy" id="2052832"/>
    <lineage>
        <taxon>Archaea</taxon>
        <taxon>Methanobacteriati</taxon>
        <taxon>Methanobacteriota</taxon>
        <taxon>Stenosarchaea group</taxon>
        <taxon>Methanomicrobia</taxon>
        <taxon>Methanomicrobiales</taxon>
        <taxon>Methanomicrobiaceae</taxon>
        <taxon>Methanofollis</taxon>
    </lineage>
</organism>
<keyword evidence="3" id="KW-1185">Reference proteome</keyword>
<dbReference type="RefSeq" id="WP_130646408.1">
    <property type="nucleotide sequence ID" value="NZ_PGCL01000002.1"/>
</dbReference>
<comment type="caution">
    <text evidence="2">The sequence shown here is derived from an EMBL/GenBank/DDBJ whole genome shotgun (WGS) entry which is preliminary data.</text>
</comment>
<keyword evidence="1" id="KW-0472">Membrane</keyword>
<evidence type="ECO:0000256" key="1">
    <source>
        <dbReference type="SAM" id="Phobius"/>
    </source>
</evidence>
<accession>A0A483CTD6</accession>
<feature type="transmembrane region" description="Helical" evidence="1">
    <location>
        <begin position="7"/>
        <end position="29"/>
    </location>
</feature>
<gene>
    <name evidence="2" type="ORF">CUJ86_04725</name>
</gene>
<reference evidence="2 3" key="1">
    <citation type="submission" date="2017-11" db="EMBL/GenBank/DDBJ databases">
        <title>Isolation and Characterization of Methanofollis Species from Methane Seep Offshore SW Taiwan.</title>
        <authorList>
            <person name="Teng N.-H."/>
            <person name="Lai M.-C."/>
            <person name="Chen S.-C."/>
        </authorList>
    </citation>
    <scope>NUCLEOTIDE SEQUENCE [LARGE SCALE GENOMIC DNA]</scope>
    <source>
        <strain evidence="2 3">FWC-SCC2</strain>
    </source>
</reference>
<dbReference type="Proteomes" id="UP000292580">
    <property type="component" value="Unassembled WGS sequence"/>
</dbReference>
<keyword evidence="1" id="KW-1133">Transmembrane helix</keyword>
<name>A0A483CTD6_9EURY</name>
<dbReference type="AlphaFoldDB" id="A0A483CTD6"/>
<dbReference type="EMBL" id="PGCL01000002">
    <property type="protein sequence ID" value="TAJ44613.1"/>
    <property type="molecule type" value="Genomic_DNA"/>
</dbReference>
<evidence type="ECO:0000313" key="2">
    <source>
        <dbReference type="EMBL" id="TAJ44613.1"/>
    </source>
</evidence>
<sequence>MEKYGHFTLRACLAGICIVASVLIVSALLPGVPGTVESGAVDGTSSRSTVALLPPPFISVIGYASAELAPLTADAGTAFPADRAGISAYVSTGTPIDLSNAASVCTGLEEVGDNYVIGNYTSSYLDYKIYADTSGNVVAYAPRYNKYTNSGYPASAFVNWTGMDATNPQITDSAFHAGIKTVLSEVVDNDIRVLELMDTVQYYDFEYPDATTMMLFVNRVPEGGTELVHYYAPSNTTPTTFESSYAFAIYNGRSYSDDNDNDAKLYIDDVLTLNRDILSSGIAWRIALDADTFAPDTPHTVKVWGGDDNGNNYAGVGFAFVILQ</sequence>